<dbReference type="EMBL" id="DTBZ01000059">
    <property type="protein sequence ID" value="HGQ17833.1"/>
    <property type="molecule type" value="Genomic_DNA"/>
</dbReference>
<evidence type="ECO:0000313" key="2">
    <source>
        <dbReference type="EMBL" id="HGQ17833.1"/>
    </source>
</evidence>
<gene>
    <name evidence="1" type="ORF">ENT87_06510</name>
    <name evidence="2" type="ORF">ENU30_02465</name>
</gene>
<accession>A0A7J3JPU0</accession>
<dbReference type="EMBL" id="DTAI01000193">
    <property type="protein sequence ID" value="HGN37181.1"/>
    <property type="molecule type" value="Genomic_DNA"/>
</dbReference>
<evidence type="ECO:0000313" key="1">
    <source>
        <dbReference type="EMBL" id="HGN37181.1"/>
    </source>
</evidence>
<organism evidence="2">
    <name type="scientific">Ignisphaera aggregans</name>
    <dbReference type="NCBI Taxonomy" id="334771"/>
    <lineage>
        <taxon>Archaea</taxon>
        <taxon>Thermoproteota</taxon>
        <taxon>Thermoprotei</taxon>
        <taxon>Desulfurococcales</taxon>
        <taxon>Desulfurococcaceae</taxon>
        <taxon>Ignisphaera</taxon>
    </lineage>
</organism>
<sequence>MGRIYIGIDLAAKENRCSGFAYIACKDACRVAEVRCLYGDSDILDAVARLLRDDRSLYVSIDAPFSLGSGMRKVDRKMISLGFRVFPPGFSYMGMLTVRAMKIVSSLKSLGVTNIYETHPRSSMLSSGCGDVAEVLDRLNVVSTDRVDRLGRDQIDAIVCAAVAYCIDRGCYMKIEEVDGIIWLLDRVCV</sequence>
<comment type="caution">
    <text evidence="2">The sequence shown here is derived from an EMBL/GenBank/DDBJ whole genome shotgun (WGS) entry which is preliminary data.</text>
</comment>
<dbReference type="AlphaFoldDB" id="A0A7J3JPU0"/>
<name>A0A7J3JPU0_9CREN</name>
<protein>
    <submittedName>
        <fullName evidence="2">DUF429 domain-containing protein</fullName>
    </submittedName>
</protein>
<reference evidence="2" key="1">
    <citation type="journal article" date="2020" name="mSystems">
        <title>Genome- and Community-Level Interaction Insights into Carbon Utilization and Element Cycling Functions of Hydrothermarchaeota in Hydrothermal Sediment.</title>
        <authorList>
            <person name="Zhou Z."/>
            <person name="Liu Y."/>
            <person name="Xu W."/>
            <person name="Pan J."/>
            <person name="Luo Z.H."/>
            <person name="Li M."/>
        </authorList>
    </citation>
    <scope>NUCLEOTIDE SEQUENCE [LARGE SCALE GENOMIC DNA]</scope>
    <source>
        <strain evidence="1">SpSt-618</strain>
        <strain evidence="2">SpSt-657</strain>
    </source>
</reference>
<proteinExistence type="predicted"/>